<dbReference type="EMBL" id="CAFABJ010000072">
    <property type="protein sequence ID" value="CAB4828201.1"/>
    <property type="molecule type" value="Genomic_DNA"/>
</dbReference>
<evidence type="ECO:0000313" key="2">
    <source>
        <dbReference type="EMBL" id="CAB4725510.1"/>
    </source>
</evidence>
<dbReference type="EMBL" id="CAEZYP010000031">
    <property type="protein sequence ID" value="CAB4725510.1"/>
    <property type="molecule type" value="Genomic_DNA"/>
</dbReference>
<dbReference type="EMBL" id="CAEZUV010000010">
    <property type="protein sequence ID" value="CAB4606135.1"/>
    <property type="molecule type" value="Genomic_DNA"/>
</dbReference>
<sequence length="301" mass="30366">MKQASLAIDVGATKVAVGLIARDGQVLARIDVSSKVDSIQELNASLAAAITSVMATDGVSVVGAGIGSAGPIDNAKGTINPVNIAAWVDFSLVDFVKEVSGLSSVRIIGDASALAYAEFVLGAGRGATNLMGIVVSTGIGGGVVLNGEFHVGRTGNAGYIGHAVVVKDGTLCACDQHGCVEAYASGTNMAKDFGVDKFEDVADAARKGDAKAVAAIEKGAAVLALGLLNAVALMDLDTIVVGGGVMSADDVYWPILVKYFEKEMKRLNFPGAVALKKATLGKDSGLVGAGLVGFIPQEKGA</sequence>
<dbReference type="PANTHER" id="PTHR18964">
    <property type="entry name" value="ROK (REPRESSOR, ORF, KINASE) FAMILY"/>
    <property type="match status" value="1"/>
</dbReference>
<dbReference type="Pfam" id="PF00480">
    <property type="entry name" value="ROK"/>
    <property type="match status" value="1"/>
</dbReference>
<dbReference type="InterPro" id="IPR043129">
    <property type="entry name" value="ATPase_NBD"/>
</dbReference>
<dbReference type="SUPFAM" id="SSF53067">
    <property type="entry name" value="Actin-like ATPase domain"/>
    <property type="match status" value="1"/>
</dbReference>
<accession>A0A6J6RSI2</accession>
<evidence type="ECO:0000313" key="4">
    <source>
        <dbReference type="EMBL" id="CAB4994747.1"/>
    </source>
</evidence>
<evidence type="ECO:0000313" key="1">
    <source>
        <dbReference type="EMBL" id="CAB4606135.1"/>
    </source>
</evidence>
<name>A0A6J6RSI2_9ZZZZ</name>
<reference evidence="2" key="1">
    <citation type="submission" date="2020-05" db="EMBL/GenBank/DDBJ databases">
        <authorList>
            <person name="Chiriac C."/>
            <person name="Salcher M."/>
            <person name="Ghai R."/>
            <person name="Kavagutti S V."/>
        </authorList>
    </citation>
    <scope>NUCLEOTIDE SEQUENCE</scope>
</reference>
<organism evidence="2">
    <name type="scientific">freshwater metagenome</name>
    <dbReference type="NCBI Taxonomy" id="449393"/>
    <lineage>
        <taxon>unclassified sequences</taxon>
        <taxon>metagenomes</taxon>
        <taxon>ecological metagenomes</taxon>
    </lineage>
</organism>
<proteinExistence type="predicted"/>
<dbReference type="InterPro" id="IPR049874">
    <property type="entry name" value="ROK_cs"/>
</dbReference>
<dbReference type="PROSITE" id="PS01125">
    <property type="entry name" value="ROK"/>
    <property type="match status" value="1"/>
</dbReference>
<protein>
    <submittedName>
        <fullName evidence="2">Unannotated protein</fullName>
    </submittedName>
</protein>
<dbReference type="PANTHER" id="PTHR18964:SF169">
    <property type="entry name" value="N-ACETYLMANNOSAMINE KINASE"/>
    <property type="match status" value="1"/>
</dbReference>
<dbReference type="InterPro" id="IPR000600">
    <property type="entry name" value="ROK"/>
</dbReference>
<dbReference type="EMBL" id="CAFBOY010000033">
    <property type="protein sequence ID" value="CAB4994747.1"/>
    <property type="molecule type" value="Genomic_DNA"/>
</dbReference>
<evidence type="ECO:0000313" key="3">
    <source>
        <dbReference type="EMBL" id="CAB4828201.1"/>
    </source>
</evidence>
<dbReference type="AlphaFoldDB" id="A0A6J6RSI2"/>
<gene>
    <name evidence="1" type="ORF">UFOPK1856_00156</name>
    <name evidence="2" type="ORF">UFOPK2735_00333</name>
    <name evidence="3" type="ORF">UFOPK3217_00601</name>
    <name evidence="4" type="ORF">UFOPK4022_00399</name>
</gene>
<dbReference type="Gene3D" id="3.30.420.40">
    <property type="match status" value="2"/>
</dbReference>